<accession>A0A2A2KIB4</accession>
<dbReference type="Proteomes" id="UP000218231">
    <property type="component" value="Unassembled WGS sequence"/>
</dbReference>
<dbReference type="AlphaFoldDB" id="A0A2A2KIB4"/>
<dbReference type="InterPro" id="IPR038072">
    <property type="entry name" value="GspK_central_sf"/>
</dbReference>
<dbReference type="Gene3D" id="1.10.40.60">
    <property type="entry name" value="EpsJ-like"/>
    <property type="match status" value="2"/>
</dbReference>
<dbReference type="Gene3D" id="3.30.420.380">
    <property type="match status" value="1"/>
</dbReference>
<feature type="region of interest" description="Disordered" evidence="1">
    <location>
        <begin position="598"/>
        <end position="624"/>
    </location>
</feature>
<keyword evidence="5" id="KW-1185">Reference proteome</keyword>
<dbReference type="Pfam" id="PF03934">
    <property type="entry name" value="T2SSK"/>
    <property type="match status" value="1"/>
</dbReference>
<dbReference type="Pfam" id="PF12693">
    <property type="entry name" value="GspL_C"/>
    <property type="match status" value="1"/>
</dbReference>
<dbReference type="InterPro" id="IPR025691">
    <property type="entry name" value="GspL_pp_dom"/>
</dbReference>
<organism evidence="4 5">
    <name type="scientific">Diploscapter pachys</name>
    <dbReference type="NCBI Taxonomy" id="2018661"/>
    <lineage>
        <taxon>Eukaryota</taxon>
        <taxon>Metazoa</taxon>
        <taxon>Ecdysozoa</taxon>
        <taxon>Nematoda</taxon>
        <taxon>Chromadorea</taxon>
        <taxon>Rhabditida</taxon>
        <taxon>Rhabditina</taxon>
        <taxon>Rhabditomorpha</taxon>
        <taxon>Rhabditoidea</taxon>
        <taxon>Rhabditidae</taxon>
        <taxon>Diploscapter</taxon>
    </lineage>
</organism>
<evidence type="ECO:0000313" key="4">
    <source>
        <dbReference type="EMBL" id="PAV73613.1"/>
    </source>
</evidence>
<dbReference type="SUPFAM" id="SSF47781">
    <property type="entry name" value="RuvA domain 2-like"/>
    <property type="match status" value="1"/>
</dbReference>
<feature type="domain" description="GspL periplasmic" evidence="3">
    <location>
        <begin position="318"/>
        <end position="418"/>
    </location>
</feature>
<dbReference type="InterPro" id="IPR007690">
    <property type="entry name" value="T2SS_GspM"/>
</dbReference>
<feature type="domain" description="T2SS protein K second SAM-like" evidence="2">
    <location>
        <begin position="113"/>
        <end position="167"/>
    </location>
</feature>
<dbReference type="Pfam" id="PF04612">
    <property type="entry name" value="T2SSM"/>
    <property type="match status" value="1"/>
</dbReference>
<sequence>MALQGQWALEGGLQLSRRVLFEQRLRDPLRLATAIAGQVIDSYPQRPPVSPGSAGQGLQGGRATSPAVAAEALPARRPMLRSVDALVGLKGMDAEALQRLRRFVTVLPAMTWINGNTASAEVLAAQVPGLPLQQAMALVAERDSGRWFINRGDFVNRLRMPQLAMANVRLPPLAELEDASLLDYRQAERGGQATRGQLQREIKGASWRLHLHAHDSLALVLALPPLTGNRLSAAVGCAVQGLVLGDAGQVHVAHGPRQADGNVAVAWLGLAQMARLQAWLQADGIHVAGLFARQEDTASSVDLAGGLAGPVKSPALGRTLAIWGAAAVIWCLGLNLYAAHLADEGEQLRAHMVAQVRMAFPQLPVVLNPLQQARQQLQAGQGGAGSGLAVLLDGAGQVMPFLAGNVEALDYQDGVLRLTPLDDGGKAPADSAWQADLAARGIEGQASGQGWTLRAANPSGEELAHARQRWQALAARERRAVALAGGLLGALFCWQVLVQPALARIDHWQAETPKLRSQAQALDALLGERLAQRPADTAQALRQSLEQAGLLAQSLLDGEGDTWHLGWQRAPAEAAMAWLQSVPLRLGLGVGQLTLRRDPGEPGSPVTFSGTLRMTQAHGAKDPS</sequence>
<evidence type="ECO:0000313" key="5">
    <source>
        <dbReference type="Proteomes" id="UP000218231"/>
    </source>
</evidence>
<reference evidence="4 5" key="1">
    <citation type="journal article" date="2017" name="Curr. Biol.">
        <title>Genome architecture and evolution of a unichromosomal asexual nematode.</title>
        <authorList>
            <person name="Fradin H."/>
            <person name="Zegar C."/>
            <person name="Gutwein M."/>
            <person name="Lucas J."/>
            <person name="Kovtun M."/>
            <person name="Corcoran D."/>
            <person name="Baugh L.R."/>
            <person name="Kiontke K."/>
            <person name="Gunsalus K."/>
            <person name="Fitch D.H."/>
            <person name="Piano F."/>
        </authorList>
    </citation>
    <scope>NUCLEOTIDE SEQUENCE [LARGE SCALE GENOMIC DNA]</scope>
    <source>
        <strain evidence="4">PF1309</strain>
    </source>
</reference>
<dbReference type="InterPro" id="IPR043129">
    <property type="entry name" value="ATPase_NBD"/>
</dbReference>
<protein>
    <submittedName>
        <fullName evidence="4">Uncharacterized protein</fullName>
    </submittedName>
</protein>
<evidence type="ECO:0000259" key="2">
    <source>
        <dbReference type="Pfam" id="PF03934"/>
    </source>
</evidence>
<dbReference type="InterPro" id="IPR010994">
    <property type="entry name" value="RuvA_2-like"/>
</dbReference>
<dbReference type="SUPFAM" id="SSF158544">
    <property type="entry name" value="GspK insert domain-like"/>
    <property type="match status" value="1"/>
</dbReference>
<dbReference type="SUPFAM" id="SSF53067">
    <property type="entry name" value="Actin-like ATPase domain"/>
    <property type="match status" value="1"/>
</dbReference>
<dbReference type="EMBL" id="LIAE01008564">
    <property type="protein sequence ID" value="PAV73613.1"/>
    <property type="molecule type" value="Genomic_DNA"/>
</dbReference>
<proteinExistence type="predicted"/>
<feature type="region of interest" description="Disordered" evidence="1">
    <location>
        <begin position="43"/>
        <end position="66"/>
    </location>
</feature>
<name>A0A2A2KIB4_9BILA</name>
<dbReference type="InterPro" id="IPR049179">
    <property type="entry name" value="T2SSK_SAM-like_2nd"/>
</dbReference>
<comment type="caution">
    <text evidence="4">The sequence shown here is derived from an EMBL/GenBank/DDBJ whole genome shotgun (WGS) entry which is preliminary data.</text>
</comment>
<evidence type="ECO:0000259" key="3">
    <source>
        <dbReference type="Pfam" id="PF12693"/>
    </source>
</evidence>
<gene>
    <name evidence="4" type="ORF">WR25_20442</name>
</gene>
<evidence type="ECO:0000256" key="1">
    <source>
        <dbReference type="SAM" id="MobiDB-lite"/>
    </source>
</evidence>